<name>A0AAN1WJ11_9GAMM</name>
<gene>
    <name evidence="2" type="ORF">MARGE09_P2651</name>
</gene>
<evidence type="ECO:0000313" key="2">
    <source>
        <dbReference type="EMBL" id="BCD98450.1"/>
    </source>
</evidence>
<dbReference type="KEGG" id="marq:MARGE09_P2651"/>
<feature type="transmembrane region" description="Helical" evidence="1">
    <location>
        <begin position="75"/>
        <end position="90"/>
    </location>
</feature>
<dbReference type="GO" id="GO:0005886">
    <property type="term" value="C:plasma membrane"/>
    <property type="evidence" value="ECO:0007669"/>
    <property type="project" value="TreeGrafter"/>
</dbReference>
<dbReference type="EMBL" id="AP023086">
    <property type="protein sequence ID" value="BCD98450.1"/>
    <property type="molecule type" value="Genomic_DNA"/>
</dbReference>
<keyword evidence="3" id="KW-1185">Reference proteome</keyword>
<dbReference type="Proteomes" id="UP001320119">
    <property type="component" value="Chromosome"/>
</dbReference>
<organism evidence="2 3">
    <name type="scientific">Marinagarivorans cellulosilyticus</name>
    <dbReference type="NCBI Taxonomy" id="2721545"/>
    <lineage>
        <taxon>Bacteria</taxon>
        <taxon>Pseudomonadati</taxon>
        <taxon>Pseudomonadota</taxon>
        <taxon>Gammaproteobacteria</taxon>
        <taxon>Cellvibrionales</taxon>
        <taxon>Cellvibrionaceae</taxon>
        <taxon>Marinagarivorans</taxon>
    </lineage>
</organism>
<feature type="transmembrane region" description="Helical" evidence="1">
    <location>
        <begin position="45"/>
        <end position="68"/>
    </location>
</feature>
<sequence>MLLISLLLAVFLKQFWEPSNPLHHDNWLASYQQQLLRHLTKISITNPTAVFAVGLIIPVATTAAIDIVLHQESKLLHLIFAAAVLLYSFGRGEFTQHITQFIVAEAKQDWARASDAAQKLHCDTSTLENNDWQALNTRFLSQASYLGFERFFAVVFWFVVLGPAGAFAYRLTQLWLQRLPSQPVARWLWVIEWPAIRILGLTYAVTGNFGGCINAWKKSVFCQTRSSQSVLLDNMLGALAVDETLAQTPEVTRRELEALQQLLSRTLWCWLGVIGVLYMM</sequence>
<dbReference type="PANTHER" id="PTHR38684">
    <property type="entry name" value="PROTEIN AMPE"/>
    <property type="match status" value="1"/>
</dbReference>
<reference evidence="2 3" key="1">
    <citation type="journal article" date="2022" name="IScience">
        <title>An ultrasensitive nanofiber-based assay for enzymatic hydrolysis and deep-sea microbial degradation of cellulose.</title>
        <authorList>
            <person name="Tsudome M."/>
            <person name="Tachioka M."/>
            <person name="Miyazaki M."/>
            <person name="Uchimura K."/>
            <person name="Tsuda M."/>
            <person name="Takaki Y."/>
            <person name="Deguchi S."/>
        </authorList>
    </citation>
    <scope>NUCLEOTIDE SEQUENCE [LARGE SCALE GENOMIC DNA]</scope>
    <source>
        <strain evidence="2 3">GE09</strain>
    </source>
</reference>
<protein>
    <submittedName>
        <fullName evidence="2">AmpE protein</fullName>
    </submittedName>
</protein>
<proteinExistence type="predicted"/>
<dbReference type="InterPro" id="IPR031347">
    <property type="entry name" value="AmpE"/>
</dbReference>
<evidence type="ECO:0000256" key="1">
    <source>
        <dbReference type="SAM" id="Phobius"/>
    </source>
</evidence>
<keyword evidence="1" id="KW-0812">Transmembrane</keyword>
<keyword evidence="1" id="KW-0472">Membrane</keyword>
<dbReference type="InterPro" id="IPR052966">
    <property type="entry name" value="Beta-lactamase_Reg"/>
</dbReference>
<evidence type="ECO:0000313" key="3">
    <source>
        <dbReference type="Proteomes" id="UP001320119"/>
    </source>
</evidence>
<dbReference type="AlphaFoldDB" id="A0AAN1WJ11"/>
<accession>A0AAN1WJ11</accession>
<dbReference type="RefSeq" id="WP_236982793.1">
    <property type="nucleotide sequence ID" value="NZ_AP023086.1"/>
</dbReference>
<dbReference type="GO" id="GO:0046677">
    <property type="term" value="P:response to antibiotic"/>
    <property type="evidence" value="ECO:0007669"/>
    <property type="project" value="TreeGrafter"/>
</dbReference>
<keyword evidence="1" id="KW-1133">Transmembrane helix</keyword>
<dbReference type="PANTHER" id="PTHR38684:SF1">
    <property type="entry name" value="PROTEIN AMPE"/>
    <property type="match status" value="1"/>
</dbReference>
<feature type="transmembrane region" description="Helical" evidence="1">
    <location>
        <begin position="151"/>
        <end position="169"/>
    </location>
</feature>
<dbReference type="Pfam" id="PF17113">
    <property type="entry name" value="AmpE"/>
    <property type="match status" value="1"/>
</dbReference>